<dbReference type="EMBL" id="JAZHOU010000001">
    <property type="protein sequence ID" value="MEF3078233.1"/>
    <property type="molecule type" value="Genomic_DNA"/>
</dbReference>
<dbReference type="InterPro" id="IPR016040">
    <property type="entry name" value="NAD(P)-bd_dom"/>
</dbReference>
<evidence type="ECO:0000256" key="5">
    <source>
        <dbReference type="ARBA" id="ARBA00023027"/>
    </source>
</evidence>
<evidence type="ECO:0000256" key="3">
    <source>
        <dbReference type="ARBA" id="ARBA00008178"/>
    </source>
</evidence>
<dbReference type="PANTHER" id="PTHR43000">
    <property type="entry name" value="DTDP-D-GLUCOSE 4,6-DEHYDRATASE-RELATED"/>
    <property type="match status" value="1"/>
</dbReference>
<dbReference type="CDD" id="cd05246">
    <property type="entry name" value="dTDP_GD_SDR_e"/>
    <property type="match status" value="1"/>
</dbReference>
<keyword evidence="11" id="KW-1185">Reference proteome</keyword>
<feature type="domain" description="NAD(P)-binding" evidence="9">
    <location>
        <begin position="7"/>
        <end position="326"/>
    </location>
</feature>
<organism evidence="10 11">
    <name type="scientific">Winogradskyella poriferorum</name>
    <dbReference type="NCBI Taxonomy" id="307627"/>
    <lineage>
        <taxon>Bacteria</taxon>
        <taxon>Pseudomonadati</taxon>
        <taxon>Bacteroidota</taxon>
        <taxon>Flavobacteriia</taxon>
        <taxon>Flavobacteriales</taxon>
        <taxon>Flavobacteriaceae</taxon>
        <taxon>Winogradskyella</taxon>
    </lineage>
</organism>
<accession>A0ABU7W413</accession>
<dbReference type="Proteomes" id="UP001356704">
    <property type="component" value="Unassembled WGS sequence"/>
</dbReference>
<dbReference type="RefSeq" id="WP_331809024.1">
    <property type="nucleotide sequence ID" value="NZ_JAZHOU010000001.1"/>
</dbReference>
<keyword evidence="8" id="KW-1133">Transmembrane helix</keyword>
<evidence type="ECO:0000256" key="8">
    <source>
        <dbReference type="SAM" id="Phobius"/>
    </source>
</evidence>
<sequence>MKDKRFLITGGAGFIGSNYIIYLLEKFSDIKIVNLDKLTYAGELSNLKQIQNNSNYEFVKGDICDKELVNQLFSKYNFNGVIHFAAESHVDNSIKNPDDFINTNVYGTFNLLNTAKNHWMHEPFLFKKGCENNRFHHISTDEVYGSLDKVGLFTEETSYAPNSPYSASKASSDFIVRSYYHTYGMNVVTTNCSNNYGPRQNDEKLIPTIIRKAISGEDIPIYGKGNNIRDWLYVEDHCNGIDLVFSNGKSGETYNIGGKNERDNLYIANKICEILDEIRPKGSKYSQQITFVKDRPGHDFRYAIDASKIENKIGWKAKENFESGILKTINWYLNKYENR</sequence>
<feature type="transmembrane region" description="Helical" evidence="8">
    <location>
        <begin position="6"/>
        <end position="24"/>
    </location>
</feature>
<dbReference type="SUPFAM" id="SSF51735">
    <property type="entry name" value="NAD(P)-binding Rossmann-fold domains"/>
    <property type="match status" value="1"/>
</dbReference>
<evidence type="ECO:0000256" key="7">
    <source>
        <dbReference type="RuleBase" id="RU004473"/>
    </source>
</evidence>
<evidence type="ECO:0000256" key="4">
    <source>
        <dbReference type="ARBA" id="ARBA00011990"/>
    </source>
</evidence>
<evidence type="ECO:0000256" key="6">
    <source>
        <dbReference type="ARBA" id="ARBA00023239"/>
    </source>
</evidence>
<reference evidence="10 11" key="1">
    <citation type="submission" date="2024-02" db="EMBL/GenBank/DDBJ databases">
        <title>Winogradskyella poriferorum JCM 12885.</title>
        <authorList>
            <person name="Zhang D.-F."/>
            <person name="Fu Z.-Y."/>
        </authorList>
    </citation>
    <scope>NUCLEOTIDE SEQUENCE [LARGE SCALE GENOMIC DNA]</scope>
    <source>
        <strain evidence="10 11">JCM 12885</strain>
    </source>
</reference>
<comment type="caution">
    <text evidence="10">The sequence shown here is derived from an EMBL/GenBank/DDBJ whole genome shotgun (WGS) entry which is preliminary data.</text>
</comment>
<proteinExistence type="inferred from homology"/>
<dbReference type="Gene3D" id="3.90.25.10">
    <property type="entry name" value="UDP-galactose 4-epimerase, domain 1"/>
    <property type="match status" value="1"/>
</dbReference>
<gene>
    <name evidence="10" type="primary">rfbB</name>
    <name evidence="10" type="ORF">V1468_04380</name>
</gene>
<dbReference type="InterPro" id="IPR005888">
    <property type="entry name" value="dTDP_Gluc_deHydtase"/>
</dbReference>
<evidence type="ECO:0000256" key="1">
    <source>
        <dbReference type="ARBA" id="ARBA00001539"/>
    </source>
</evidence>
<comment type="similarity">
    <text evidence="3 7">Belongs to the NAD(P)-dependent epimerase/dehydratase family. dTDP-glucose dehydratase subfamily.</text>
</comment>
<comment type="cofactor">
    <cofactor evidence="2 7">
        <name>NAD(+)</name>
        <dbReference type="ChEBI" id="CHEBI:57540"/>
    </cofactor>
</comment>
<protein>
    <recommendedName>
        <fullName evidence="4 7">dTDP-glucose 4,6-dehydratase</fullName>
        <ecNumber evidence="4 7">4.2.1.46</ecNumber>
    </recommendedName>
</protein>
<keyword evidence="6 7" id="KW-0456">Lyase</keyword>
<dbReference type="InterPro" id="IPR036291">
    <property type="entry name" value="NAD(P)-bd_dom_sf"/>
</dbReference>
<keyword evidence="8" id="KW-0812">Transmembrane</keyword>
<dbReference type="GO" id="GO:0008460">
    <property type="term" value="F:dTDP-glucose 4,6-dehydratase activity"/>
    <property type="evidence" value="ECO:0007669"/>
    <property type="project" value="UniProtKB-EC"/>
</dbReference>
<evidence type="ECO:0000313" key="10">
    <source>
        <dbReference type="EMBL" id="MEF3078233.1"/>
    </source>
</evidence>
<dbReference type="Pfam" id="PF16363">
    <property type="entry name" value="GDP_Man_Dehyd"/>
    <property type="match status" value="1"/>
</dbReference>
<dbReference type="NCBIfam" id="TIGR01181">
    <property type="entry name" value="dTDP_gluc_dehyt"/>
    <property type="match status" value="1"/>
</dbReference>
<keyword evidence="8" id="KW-0472">Membrane</keyword>
<dbReference type="EC" id="4.2.1.46" evidence="4 7"/>
<name>A0ABU7W413_9FLAO</name>
<dbReference type="Gene3D" id="3.40.50.720">
    <property type="entry name" value="NAD(P)-binding Rossmann-like Domain"/>
    <property type="match status" value="1"/>
</dbReference>
<evidence type="ECO:0000313" key="11">
    <source>
        <dbReference type="Proteomes" id="UP001356704"/>
    </source>
</evidence>
<evidence type="ECO:0000256" key="2">
    <source>
        <dbReference type="ARBA" id="ARBA00001911"/>
    </source>
</evidence>
<evidence type="ECO:0000259" key="9">
    <source>
        <dbReference type="Pfam" id="PF16363"/>
    </source>
</evidence>
<comment type="catalytic activity">
    <reaction evidence="1 7">
        <text>dTDP-alpha-D-glucose = dTDP-4-dehydro-6-deoxy-alpha-D-glucose + H2O</text>
        <dbReference type="Rhea" id="RHEA:17221"/>
        <dbReference type="ChEBI" id="CHEBI:15377"/>
        <dbReference type="ChEBI" id="CHEBI:57477"/>
        <dbReference type="ChEBI" id="CHEBI:57649"/>
        <dbReference type="EC" id="4.2.1.46"/>
    </reaction>
</comment>
<keyword evidence="5" id="KW-0520">NAD</keyword>